<dbReference type="Pfam" id="PF00403">
    <property type="entry name" value="HMA"/>
    <property type="match status" value="2"/>
</dbReference>
<dbReference type="InterPro" id="IPR059000">
    <property type="entry name" value="ATPase_P-type_domA"/>
</dbReference>
<dbReference type="InterPro" id="IPR036163">
    <property type="entry name" value="HMA_dom_sf"/>
</dbReference>
<dbReference type="AlphaFoldDB" id="A0A9E8LZS4"/>
<feature type="transmembrane region" description="Helical" evidence="23">
    <location>
        <begin position="414"/>
        <end position="436"/>
    </location>
</feature>
<dbReference type="Pfam" id="PF00702">
    <property type="entry name" value="Hydrolase"/>
    <property type="match status" value="1"/>
</dbReference>
<evidence type="ECO:0000256" key="16">
    <source>
        <dbReference type="ARBA" id="ARBA00022989"/>
    </source>
</evidence>
<dbReference type="RefSeq" id="WP_275420123.1">
    <property type="nucleotide sequence ID" value="NZ_CP106877.1"/>
</dbReference>
<keyword evidence="12" id="KW-0187">Copper transport</keyword>
<dbReference type="NCBIfam" id="TIGR01511">
    <property type="entry name" value="ATPase-IB1_Cu"/>
    <property type="match status" value="1"/>
</dbReference>
<dbReference type="SUPFAM" id="SSF81653">
    <property type="entry name" value="Calcium ATPase, transduction domain A"/>
    <property type="match status" value="1"/>
</dbReference>
<evidence type="ECO:0000256" key="22">
    <source>
        <dbReference type="ARBA" id="ARBA00049289"/>
    </source>
</evidence>
<comment type="catalytic activity">
    <reaction evidence="22">
        <text>Cu(+)(in) + ATP + H2O = Cu(+)(out) + ADP + phosphate + H(+)</text>
        <dbReference type="Rhea" id="RHEA:25792"/>
        <dbReference type="ChEBI" id="CHEBI:15377"/>
        <dbReference type="ChEBI" id="CHEBI:15378"/>
        <dbReference type="ChEBI" id="CHEBI:30616"/>
        <dbReference type="ChEBI" id="CHEBI:43474"/>
        <dbReference type="ChEBI" id="CHEBI:49552"/>
        <dbReference type="ChEBI" id="CHEBI:456216"/>
        <dbReference type="EC" id="7.2.2.8"/>
    </reaction>
</comment>
<dbReference type="KEGG" id="fhl:OE105_10450"/>
<evidence type="ECO:0000256" key="11">
    <source>
        <dbReference type="ARBA" id="ARBA00022741"/>
    </source>
</evidence>
<dbReference type="FunFam" id="3.40.50.1000:FF:000144">
    <property type="entry name" value="copper-transporting ATPase 1 isoform X2"/>
    <property type="match status" value="1"/>
</dbReference>
<evidence type="ECO:0000256" key="8">
    <source>
        <dbReference type="ARBA" id="ARBA00022692"/>
    </source>
</evidence>
<dbReference type="SUPFAM" id="SSF56784">
    <property type="entry name" value="HAD-like"/>
    <property type="match status" value="1"/>
</dbReference>
<dbReference type="SFLD" id="SFLDF00027">
    <property type="entry name" value="p-type_atpase"/>
    <property type="match status" value="1"/>
</dbReference>
<feature type="transmembrane region" description="Helical" evidence="23">
    <location>
        <begin position="201"/>
        <end position="220"/>
    </location>
</feature>
<gene>
    <name evidence="25" type="ORF">OE105_10450</name>
</gene>
<evidence type="ECO:0000256" key="9">
    <source>
        <dbReference type="ARBA" id="ARBA00022723"/>
    </source>
</evidence>
<dbReference type="GO" id="GO:0005507">
    <property type="term" value="F:copper ion binding"/>
    <property type="evidence" value="ECO:0007669"/>
    <property type="project" value="InterPro"/>
</dbReference>
<evidence type="ECO:0000256" key="14">
    <source>
        <dbReference type="ARBA" id="ARBA00022842"/>
    </source>
</evidence>
<evidence type="ECO:0000256" key="21">
    <source>
        <dbReference type="ARBA" id="ARBA00033239"/>
    </source>
</evidence>
<evidence type="ECO:0000313" key="25">
    <source>
        <dbReference type="EMBL" id="WAA11996.1"/>
    </source>
</evidence>
<accession>A0A9E8LZS4</accession>
<dbReference type="GO" id="GO:0043682">
    <property type="term" value="F:P-type divalent copper transporter activity"/>
    <property type="evidence" value="ECO:0007669"/>
    <property type="project" value="TreeGrafter"/>
</dbReference>
<dbReference type="InterPro" id="IPR027256">
    <property type="entry name" value="P-typ_ATPase_IB"/>
</dbReference>
<feature type="transmembrane region" description="Helical" evidence="23">
    <location>
        <begin position="757"/>
        <end position="774"/>
    </location>
</feature>
<dbReference type="InterPro" id="IPR006121">
    <property type="entry name" value="HMA_dom"/>
</dbReference>
<evidence type="ECO:0000256" key="23">
    <source>
        <dbReference type="RuleBase" id="RU362081"/>
    </source>
</evidence>
<organism evidence="25 26">
    <name type="scientific">Fervidibacillus halotolerans</name>
    <dbReference type="NCBI Taxonomy" id="2980027"/>
    <lineage>
        <taxon>Bacteria</taxon>
        <taxon>Bacillati</taxon>
        <taxon>Bacillota</taxon>
        <taxon>Bacilli</taxon>
        <taxon>Bacillales</taxon>
        <taxon>Bacillaceae</taxon>
        <taxon>Fervidibacillus</taxon>
    </lineage>
</organism>
<dbReference type="InterPro" id="IPR018303">
    <property type="entry name" value="ATPase_P-typ_P_site"/>
</dbReference>
<dbReference type="FunFam" id="3.40.1110.10:FF:000056">
    <property type="entry name" value="Copper-exporting P-type ATPase"/>
    <property type="match status" value="1"/>
</dbReference>
<dbReference type="InterPro" id="IPR023299">
    <property type="entry name" value="ATPase_P-typ_cyto_dom_N"/>
</dbReference>
<keyword evidence="10" id="KW-0677">Repeat</keyword>
<dbReference type="InterPro" id="IPR001757">
    <property type="entry name" value="P_typ_ATPase"/>
</dbReference>
<dbReference type="NCBIfam" id="TIGR01512">
    <property type="entry name" value="ATPase-IB2_Cd"/>
    <property type="match status" value="1"/>
</dbReference>
<dbReference type="GO" id="GO:0140581">
    <property type="term" value="F:P-type monovalent copper transporter activity"/>
    <property type="evidence" value="ECO:0007669"/>
    <property type="project" value="UniProtKB-EC"/>
</dbReference>
<keyword evidence="18" id="KW-0406">Ion transport</keyword>
<protein>
    <recommendedName>
        <fullName evidence="4">Copper-exporting P-type ATPase</fullName>
        <ecNumber evidence="3">7.2.2.8</ecNumber>
    </recommendedName>
    <alternativeName>
        <fullName evidence="20">Copper-exporting P-type ATPase A</fullName>
    </alternativeName>
    <alternativeName>
        <fullName evidence="21">Cu(+)-exporting ATPase</fullName>
    </alternativeName>
</protein>
<name>A0A9E8LZS4_9BACI</name>
<keyword evidence="7" id="KW-0597">Phosphoprotein</keyword>
<dbReference type="PROSITE" id="PS01047">
    <property type="entry name" value="HMA_1"/>
    <property type="match status" value="2"/>
</dbReference>
<evidence type="ECO:0000256" key="3">
    <source>
        <dbReference type="ARBA" id="ARBA00012517"/>
    </source>
</evidence>
<evidence type="ECO:0000256" key="6">
    <source>
        <dbReference type="ARBA" id="ARBA00022475"/>
    </source>
</evidence>
<dbReference type="EMBL" id="CP106877">
    <property type="protein sequence ID" value="WAA11996.1"/>
    <property type="molecule type" value="Genomic_DNA"/>
</dbReference>
<dbReference type="PRINTS" id="PR00119">
    <property type="entry name" value="CATATPASE"/>
</dbReference>
<dbReference type="PANTHER" id="PTHR43520">
    <property type="entry name" value="ATP7, ISOFORM B"/>
    <property type="match status" value="1"/>
</dbReference>
<feature type="domain" description="HMA" evidence="24">
    <location>
        <begin position="74"/>
        <end position="140"/>
    </location>
</feature>
<dbReference type="Gene3D" id="3.40.50.1000">
    <property type="entry name" value="HAD superfamily/HAD-like"/>
    <property type="match status" value="1"/>
</dbReference>
<keyword evidence="17" id="KW-0186">Copper</keyword>
<keyword evidence="19 23" id="KW-0472">Membrane</keyword>
<dbReference type="PRINTS" id="PR00942">
    <property type="entry name" value="CUATPASEI"/>
</dbReference>
<evidence type="ECO:0000256" key="20">
    <source>
        <dbReference type="ARBA" id="ARBA00029719"/>
    </source>
</evidence>
<evidence type="ECO:0000256" key="12">
    <source>
        <dbReference type="ARBA" id="ARBA00022796"/>
    </source>
</evidence>
<feature type="transmembrane region" description="Helical" evidence="23">
    <location>
        <begin position="232"/>
        <end position="250"/>
    </location>
</feature>
<feature type="transmembrane region" description="Helical" evidence="23">
    <location>
        <begin position="262"/>
        <end position="280"/>
    </location>
</feature>
<dbReference type="PROSITE" id="PS50846">
    <property type="entry name" value="HMA_2"/>
    <property type="match status" value="2"/>
</dbReference>
<evidence type="ECO:0000256" key="15">
    <source>
        <dbReference type="ARBA" id="ARBA00022967"/>
    </source>
</evidence>
<evidence type="ECO:0000256" key="19">
    <source>
        <dbReference type="ARBA" id="ARBA00023136"/>
    </source>
</evidence>
<evidence type="ECO:0000259" key="24">
    <source>
        <dbReference type="PROSITE" id="PS50846"/>
    </source>
</evidence>
<evidence type="ECO:0000256" key="7">
    <source>
        <dbReference type="ARBA" id="ARBA00022553"/>
    </source>
</evidence>
<dbReference type="Pfam" id="PF00122">
    <property type="entry name" value="E1-E2_ATPase"/>
    <property type="match status" value="1"/>
</dbReference>
<dbReference type="NCBIfam" id="TIGR01494">
    <property type="entry name" value="ATPase_P-type"/>
    <property type="match status" value="1"/>
</dbReference>
<dbReference type="PROSITE" id="PS00154">
    <property type="entry name" value="ATPASE_E1_E2"/>
    <property type="match status" value="1"/>
</dbReference>
<keyword evidence="8 23" id="KW-0812">Transmembrane</keyword>
<evidence type="ECO:0000256" key="5">
    <source>
        <dbReference type="ARBA" id="ARBA00022448"/>
    </source>
</evidence>
<dbReference type="Gene3D" id="3.40.1110.10">
    <property type="entry name" value="Calcium-transporting ATPase, cytoplasmic domain N"/>
    <property type="match status" value="1"/>
</dbReference>
<dbReference type="InterPro" id="IPR017969">
    <property type="entry name" value="Heavy-metal-associated_CS"/>
</dbReference>
<evidence type="ECO:0000256" key="17">
    <source>
        <dbReference type="ARBA" id="ARBA00023008"/>
    </source>
</evidence>
<dbReference type="Gene3D" id="2.70.150.10">
    <property type="entry name" value="Calcium-transporting ATPase, cytoplasmic transduction domain A"/>
    <property type="match status" value="1"/>
</dbReference>
<dbReference type="NCBIfam" id="TIGR01525">
    <property type="entry name" value="ATPase-IB_hvy"/>
    <property type="match status" value="1"/>
</dbReference>
<keyword evidence="14" id="KW-0460">Magnesium</keyword>
<dbReference type="GO" id="GO:0055070">
    <property type="term" value="P:copper ion homeostasis"/>
    <property type="evidence" value="ECO:0007669"/>
    <property type="project" value="TreeGrafter"/>
</dbReference>
<dbReference type="Proteomes" id="UP001164726">
    <property type="component" value="Chromosome"/>
</dbReference>
<comment type="subcellular location">
    <subcellularLocation>
        <location evidence="1">Cell membrane</location>
        <topology evidence="1">Multi-pass membrane protein</topology>
    </subcellularLocation>
</comment>
<sequence length="808" mass="88023">MAENKKNVTFQISGMTCAACANRIEKGLKKIDGVEQANVNLALEKANVNYDPEQTNPSVFQQKIRDLGYDVVTDRVEFEITGMSCAACANRIEKGLNKMDGITRASVNLALENATVEYNPQLVSTEDIISRIEKLGYGAAEKRDQKEAVEDRREHAIHKQWRKFLLSAILSFPLLWTMVGHFSFTSFIYVPELFMNPWVQLALATPVQFIIGWQFYTGAYKALKNKSANMDVLVAMGTSAAYFYSLYLIFRSLSVDESPQALYFETSAVLITLILLGKYFEAKAKGRSSEAIKKLMGLKPKTATVIRDGKEYMVPLEEVVVGDIVKIRPGEKIPVDGVILSGQSAVDESMLTGESIPVDKGEGDFVFGATINQNGFLEMKATKVGKDTALAQIIQVVEEAQGSKPPIQRLADQISGIFVPVVVTISIITFFIWYLWLEPGQFALALENMIAVLVIACPCALGLATPTSIMAGSGRAAEFGILFKSGEYLEQTHKIDTVVLDKTGTVTNGKPILTDVLPEKGWTESEILQLVGTAERNSEHPLAEAIVEGIREKGISLFEPDQFHAIPGFGIESIVQGKKVLVGTRRLMGENGIEFRDVSAKVEQLEKDGKTVMFVAIDGQFAGLLAVADTIKETSVKAIHRLFELGLDVVMITGDNKRTAQSIATETGISTVIAEVLPEEKAKEIQNLQDKGKQVAMVGDGINDAPALTVADVGMAIGTGADVAMEAADVTLIRGDLNGIADAIYMSRKTIQNIRQNLFWALAYNSIGIPIAAMGFLAPWLAGAAMAFSSVTVVLNALRLQRVKLNEI</sequence>
<feature type="domain" description="HMA" evidence="24">
    <location>
        <begin position="6"/>
        <end position="72"/>
    </location>
</feature>
<dbReference type="PANTHER" id="PTHR43520:SF8">
    <property type="entry name" value="P-TYPE CU(+) TRANSPORTER"/>
    <property type="match status" value="1"/>
</dbReference>
<dbReference type="InterPro" id="IPR006122">
    <property type="entry name" value="HMA_Cu_ion-bd"/>
</dbReference>
<dbReference type="InterPro" id="IPR036412">
    <property type="entry name" value="HAD-like_sf"/>
</dbReference>
<dbReference type="EC" id="7.2.2.8" evidence="3"/>
<dbReference type="FunFam" id="2.70.150.10:FF:000020">
    <property type="entry name" value="Copper-exporting P-type ATPase A"/>
    <property type="match status" value="1"/>
</dbReference>
<keyword evidence="9 23" id="KW-0479">Metal-binding</keyword>
<dbReference type="InterPro" id="IPR023298">
    <property type="entry name" value="ATPase_P-typ_TM_dom_sf"/>
</dbReference>
<dbReference type="InterPro" id="IPR044492">
    <property type="entry name" value="P_typ_ATPase_HD_dom"/>
</dbReference>
<keyword evidence="16 23" id="KW-1133">Transmembrane helix</keyword>
<evidence type="ECO:0000256" key="2">
    <source>
        <dbReference type="ARBA" id="ARBA00006024"/>
    </source>
</evidence>
<dbReference type="GO" id="GO:0005886">
    <property type="term" value="C:plasma membrane"/>
    <property type="evidence" value="ECO:0007669"/>
    <property type="project" value="UniProtKB-SubCell"/>
</dbReference>
<evidence type="ECO:0000256" key="1">
    <source>
        <dbReference type="ARBA" id="ARBA00004651"/>
    </source>
</evidence>
<comment type="similarity">
    <text evidence="2 23">Belongs to the cation transport ATPase (P-type) (TC 3.A.3) family. Type IB subfamily.</text>
</comment>
<keyword evidence="26" id="KW-1185">Reference proteome</keyword>
<evidence type="ECO:0000256" key="18">
    <source>
        <dbReference type="ARBA" id="ARBA00023065"/>
    </source>
</evidence>
<dbReference type="FunFam" id="3.30.70.100:FF:000005">
    <property type="entry name" value="Copper-exporting P-type ATPase A"/>
    <property type="match status" value="2"/>
</dbReference>
<dbReference type="InterPro" id="IPR008250">
    <property type="entry name" value="ATPase_P-typ_transduc_dom_A_sf"/>
</dbReference>
<dbReference type="PRINTS" id="PR00943">
    <property type="entry name" value="CUATPASE"/>
</dbReference>
<dbReference type="SUPFAM" id="SSF55008">
    <property type="entry name" value="HMA, heavy metal-associated domain"/>
    <property type="match status" value="2"/>
</dbReference>
<dbReference type="InterPro" id="IPR023214">
    <property type="entry name" value="HAD_sf"/>
</dbReference>
<dbReference type="Gene3D" id="3.30.70.100">
    <property type="match status" value="2"/>
</dbReference>
<dbReference type="CDD" id="cd00371">
    <property type="entry name" value="HMA"/>
    <property type="match status" value="2"/>
</dbReference>
<keyword evidence="6 23" id="KW-1003">Cell membrane</keyword>
<evidence type="ECO:0000256" key="10">
    <source>
        <dbReference type="ARBA" id="ARBA00022737"/>
    </source>
</evidence>
<keyword evidence="13 23" id="KW-0067">ATP-binding</keyword>
<proteinExistence type="inferred from homology"/>
<keyword evidence="5" id="KW-0813">Transport</keyword>
<keyword evidence="11 23" id="KW-0547">Nucleotide-binding</keyword>
<dbReference type="SFLD" id="SFLDS00003">
    <property type="entry name" value="Haloacid_Dehalogenase"/>
    <property type="match status" value="1"/>
</dbReference>
<reference evidence="25" key="1">
    <citation type="submission" date="2022-09" db="EMBL/GenBank/DDBJ databases">
        <title>Complete Genomes of Fervidibacillus albus and Fervidibacillus halotolerans isolated from tidal flat sediments.</title>
        <authorList>
            <person name="Kwon K.K."/>
            <person name="Yang S.-H."/>
            <person name="Park M.J."/>
            <person name="Oh H.-M."/>
        </authorList>
    </citation>
    <scope>NUCLEOTIDE SEQUENCE</scope>
    <source>
        <strain evidence="25">MEBiC13594</strain>
    </source>
</reference>
<dbReference type="SUPFAM" id="SSF81665">
    <property type="entry name" value="Calcium ATPase, transmembrane domain M"/>
    <property type="match status" value="1"/>
</dbReference>
<dbReference type="NCBIfam" id="TIGR00003">
    <property type="entry name" value="copper ion binding protein"/>
    <property type="match status" value="2"/>
</dbReference>
<dbReference type="GO" id="GO:0016887">
    <property type="term" value="F:ATP hydrolysis activity"/>
    <property type="evidence" value="ECO:0007669"/>
    <property type="project" value="InterPro"/>
</dbReference>
<evidence type="ECO:0000256" key="13">
    <source>
        <dbReference type="ARBA" id="ARBA00022840"/>
    </source>
</evidence>
<evidence type="ECO:0000256" key="4">
    <source>
        <dbReference type="ARBA" id="ARBA00015102"/>
    </source>
</evidence>
<dbReference type="GO" id="GO:0005524">
    <property type="term" value="F:ATP binding"/>
    <property type="evidence" value="ECO:0007669"/>
    <property type="project" value="UniProtKB-UniRule"/>
</dbReference>
<evidence type="ECO:0000313" key="26">
    <source>
        <dbReference type="Proteomes" id="UP001164726"/>
    </source>
</evidence>
<dbReference type="SFLD" id="SFLDG00002">
    <property type="entry name" value="C1.7:_P-type_atpase_like"/>
    <property type="match status" value="1"/>
</dbReference>
<dbReference type="CDD" id="cd02094">
    <property type="entry name" value="P-type_ATPase_Cu-like"/>
    <property type="match status" value="1"/>
</dbReference>
<feature type="transmembrane region" description="Helical" evidence="23">
    <location>
        <begin position="164"/>
        <end position="189"/>
    </location>
</feature>
<keyword evidence="15" id="KW-1278">Translocase</keyword>
<feature type="transmembrane region" description="Helical" evidence="23">
    <location>
        <begin position="442"/>
        <end position="465"/>
    </location>
</feature>